<sequence length="424" mass="47069">MNAPSISIADYVSRIARHVRCSNECFVLALVYIERITRMHKDFAVSILNVHRLIITAVMLAAKFSDDVYYSNKFYAQVGGVNVAEINMLEAQFLTMLNFQLYVSALEYESCRMGVEKANLFGPLSSNVWGVAWYNATAKRSSRHNKVPANTTAPGSVPMVHYGGGSQFTNVARSTRFADSMGVNHEGSVSPNMPYEEIQYAPHYERAPNPGVPYRTTNQDTVMAGIPMRHAPHFPHPMDERPRQHTGPSAGYHVLSNVHMPQILPSQHLDSSRIDTPRGHTMQVHSKGGGGYGGHVAHRQVPRFASAPSCCKHYAGSDAVPRRPPRAMLNRMCTQHVDYVGYPHSQWATVKRAAPADIGPAFSPMGSMESTDACANFMNALVARHRDSLKGKCAPRADTWSYEDTRQLCRSRNFMRCGKIKEAA</sequence>
<dbReference type="GeneID" id="39875439"/>
<evidence type="ECO:0000313" key="2">
    <source>
        <dbReference type="EMBL" id="GBE61669.1"/>
    </source>
</evidence>
<name>A0A2H6KFD2_9APIC</name>
<organism evidence="2 3">
    <name type="scientific">Babesia ovata</name>
    <dbReference type="NCBI Taxonomy" id="189622"/>
    <lineage>
        <taxon>Eukaryota</taxon>
        <taxon>Sar</taxon>
        <taxon>Alveolata</taxon>
        <taxon>Apicomplexa</taxon>
        <taxon>Aconoidasida</taxon>
        <taxon>Piroplasmida</taxon>
        <taxon>Babesiidae</taxon>
        <taxon>Babesia</taxon>
    </lineage>
</organism>
<dbReference type="Pfam" id="PF08613">
    <property type="entry name" value="Cyclin"/>
    <property type="match status" value="1"/>
</dbReference>
<protein>
    <submittedName>
        <fullName evidence="2">Cyclin2 related protein</fullName>
    </submittedName>
</protein>
<dbReference type="PANTHER" id="PTHR15615">
    <property type="match status" value="1"/>
</dbReference>
<feature type="region of interest" description="Disordered" evidence="1">
    <location>
        <begin position="272"/>
        <end position="293"/>
    </location>
</feature>
<dbReference type="AlphaFoldDB" id="A0A2H6KFD2"/>
<reference evidence="2 3" key="1">
    <citation type="journal article" date="2017" name="BMC Genomics">
        <title>Whole-genome assembly of Babesia ovata and comparative genomics between closely related pathogens.</title>
        <authorList>
            <person name="Yamagishi J."/>
            <person name="Asada M."/>
            <person name="Hakimi H."/>
            <person name="Tanaka T.Q."/>
            <person name="Sugimoto C."/>
            <person name="Kawazu S."/>
        </authorList>
    </citation>
    <scope>NUCLEOTIDE SEQUENCE [LARGE SCALE GENOMIC DNA]</scope>
    <source>
        <strain evidence="2 3">Miyake</strain>
    </source>
</reference>
<proteinExistence type="predicted"/>
<dbReference type="EMBL" id="BDSA01000003">
    <property type="protein sequence ID" value="GBE61669.1"/>
    <property type="molecule type" value="Genomic_DNA"/>
</dbReference>
<evidence type="ECO:0000313" key="3">
    <source>
        <dbReference type="Proteomes" id="UP000236319"/>
    </source>
</evidence>
<dbReference type="InterPro" id="IPR036915">
    <property type="entry name" value="Cyclin-like_sf"/>
</dbReference>
<gene>
    <name evidence="2" type="ORF">BOVATA_031620</name>
</gene>
<keyword evidence="3" id="KW-1185">Reference proteome</keyword>
<dbReference type="GO" id="GO:0019901">
    <property type="term" value="F:protein kinase binding"/>
    <property type="evidence" value="ECO:0007669"/>
    <property type="project" value="InterPro"/>
</dbReference>
<dbReference type="PANTHER" id="PTHR15615:SF108">
    <property type="entry name" value="PROTEIN CNPPD1"/>
    <property type="match status" value="1"/>
</dbReference>
<dbReference type="SUPFAM" id="SSF47954">
    <property type="entry name" value="Cyclin-like"/>
    <property type="match status" value="1"/>
</dbReference>
<accession>A0A2H6KFD2</accession>
<dbReference type="OrthoDB" id="337735at2759"/>
<dbReference type="VEuPathDB" id="PiroplasmaDB:BOVATA_031620"/>
<comment type="caution">
    <text evidence="2">The sequence shown here is derived from an EMBL/GenBank/DDBJ whole genome shotgun (WGS) entry which is preliminary data.</text>
</comment>
<dbReference type="Proteomes" id="UP000236319">
    <property type="component" value="Unassembled WGS sequence"/>
</dbReference>
<evidence type="ECO:0000256" key="1">
    <source>
        <dbReference type="SAM" id="MobiDB-lite"/>
    </source>
</evidence>
<dbReference type="InterPro" id="IPR013922">
    <property type="entry name" value="Cyclin_PHO80-like"/>
</dbReference>
<dbReference type="Gene3D" id="1.10.472.10">
    <property type="entry name" value="Cyclin-like"/>
    <property type="match status" value="1"/>
</dbReference>
<dbReference type="CDD" id="cd20558">
    <property type="entry name" value="CYCLIN_ScPCL7-like"/>
    <property type="match status" value="1"/>
</dbReference>
<dbReference type="RefSeq" id="XP_028867912.1">
    <property type="nucleotide sequence ID" value="XM_029012079.1"/>
</dbReference>